<keyword evidence="3" id="KW-0285">Flavoprotein</keyword>
<evidence type="ECO:0000256" key="2">
    <source>
        <dbReference type="ARBA" id="ARBA00010139"/>
    </source>
</evidence>
<keyword evidence="5" id="KW-0560">Oxidoreductase</keyword>
<dbReference type="SUPFAM" id="SSF51905">
    <property type="entry name" value="FAD/NAD(P)-binding domain"/>
    <property type="match status" value="1"/>
</dbReference>
<dbReference type="PRINTS" id="PR00411">
    <property type="entry name" value="PNDRDTASEI"/>
</dbReference>
<dbReference type="PANTHER" id="PTHR43872:SF1">
    <property type="entry name" value="MONOOXYGENASE, PUTATIVE (AFU_ORTHOLOGUE AFUA_8G02570)-RELATED"/>
    <property type="match status" value="1"/>
</dbReference>
<sequence>MTAPEHLDVVIVGAGLSGVGAAYRLRTECPGKSVAIVEARDAMGGTWDLFRYPGVRSDSDMFTLGYPFRPWREAKSIADGPSILRYIRETAAEHGIDRLVRYGTKVVAADFSTETDRWTLTLRRRGADGEVTESTLTCGFLYSCAGYYDYDQGHDPVFPGIGDFAGRVVRPQFWPEDLDYAGKRVVVIGSGATAVTLVPSMAGTAGHVTMLQRSPTWISPVPGRDRIADKVRELLPAGVAHRLVRAKNIAFGLAFYQFCRRFPKAARRLLTGLSTKVLGDAEVVREHFTPTYDPWDQRLCAIPDADLFQAVTAGRASVVTDHVDTFVPEGVRLRSGRVLEADVVVTATGLRLLAFGGIEPSVDGRAVPLPDQFLWRGAMITNLPNFAVCVGYTNASWTLRADLTSRLVCRVVRHMDRHGYAAVVPRPGRALERRPLLDLASGYVQRAIHAFPRQGHVGAWRVRQNYVLDAVATLRGDLGRDLVGTPVDRADPLRGRRGGPLATATTVPEEPTGGA</sequence>
<evidence type="ECO:0000313" key="8">
    <source>
        <dbReference type="EMBL" id="MDQ2584086.1"/>
    </source>
</evidence>
<evidence type="ECO:0000256" key="4">
    <source>
        <dbReference type="ARBA" id="ARBA00022827"/>
    </source>
</evidence>
<evidence type="ECO:0000256" key="1">
    <source>
        <dbReference type="ARBA" id="ARBA00001974"/>
    </source>
</evidence>
<accession>A0ABU0WW35</accession>
<dbReference type="PANTHER" id="PTHR43872">
    <property type="entry name" value="MONOOXYGENASE, PUTATIVE (AFU_ORTHOLOGUE AFUA_8G02570)-RELATED"/>
    <property type="match status" value="1"/>
</dbReference>
<dbReference type="InterPro" id="IPR036188">
    <property type="entry name" value="FAD/NAD-bd_sf"/>
</dbReference>
<dbReference type="InterPro" id="IPR051820">
    <property type="entry name" value="FAD-binding_MO"/>
</dbReference>
<dbReference type="Pfam" id="PF13450">
    <property type="entry name" value="NAD_binding_8"/>
    <property type="match status" value="1"/>
</dbReference>
<dbReference type="GO" id="GO:0004497">
    <property type="term" value="F:monooxygenase activity"/>
    <property type="evidence" value="ECO:0007669"/>
    <property type="project" value="UniProtKB-KW"/>
</dbReference>
<comment type="similarity">
    <text evidence="2">Belongs to the FAD-binding monooxygenase family.</text>
</comment>
<evidence type="ECO:0000256" key="5">
    <source>
        <dbReference type="ARBA" id="ARBA00023002"/>
    </source>
</evidence>
<gene>
    <name evidence="8" type="ORF">CKY47_08855</name>
</gene>
<dbReference type="EMBL" id="NSDM01000003">
    <property type="protein sequence ID" value="MDQ2584086.1"/>
    <property type="molecule type" value="Genomic_DNA"/>
</dbReference>
<dbReference type="Pfam" id="PF00743">
    <property type="entry name" value="FMO-like"/>
    <property type="match status" value="1"/>
</dbReference>
<proteinExistence type="inferred from homology"/>
<reference evidence="8 9" key="1">
    <citation type="submission" date="2017-06" db="EMBL/GenBank/DDBJ databases">
        <title>Cultured bacterium strain Saccharothrix yanglingensis Hhs.015.</title>
        <authorList>
            <person name="Xia Y."/>
        </authorList>
    </citation>
    <scope>NUCLEOTIDE SEQUENCE [LARGE SCALE GENOMIC DNA]</scope>
    <source>
        <strain evidence="8 9">Hhs.015</strain>
    </source>
</reference>
<keyword evidence="9" id="KW-1185">Reference proteome</keyword>
<evidence type="ECO:0000256" key="3">
    <source>
        <dbReference type="ARBA" id="ARBA00022630"/>
    </source>
</evidence>
<feature type="region of interest" description="Disordered" evidence="7">
    <location>
        <begin position="485"/>
        <end position="515"/>
    </location>
</feature>
<organism evidence="8 9">
    <name type="scientific">Saccharothrix yanglingensis</name>
    <dbReference type="NCBI Taxonomy" id="659496"/>
    <lineage>
        <taxon>Bacteria</taxon>
        <taxon>Bacillati</taxon>
        <taxon>Actinomycetota</taxon>
        <taxon>Actinomycetes</taxon>
        <taxon>Pseudonocardiales</taxon>
        <taxon>Pseudonocardiaceae</taxon>
        <taxon>Saccharothrix</taxon>
    </lineage>
</organism>
<evidence type="ECO:0000256" key="6">
    <source>
        <dbReference type="ARBA" id="ARBA00023033"/>
    </source>
</evidence>
<dbReference type="Proteomes" id="UP001225605">
    <property type="component" value="Unassembled WGS sequence"/>
</dbReference>
<keyword evidence="4" id="KW-0274">FAD</keyword>
<comment type="caution">
    <text evidence="8">The sequence shown here is derived from an EMBL/GenBank/DDBJ whole genome shotgun (WGS) entry which is preliminary data.</text>
</comment>
<name>A0ABU0WW35_9PSEU</name>
<protein>
    <submittedName>
        <fullName evidence="8">FAD-containing monooxygenase EthA</fullName>
    </submittedName>
</protein>
<evidence type="ECO:0000313" key="9">
    <source>
        <dbReference type="Proteomes" id="UP001225605"/>
    </source>
</evidence>
<evidence type="ECO:0000256" key="7">
    <source>
        <dbReference type="SAM" id="MobiDB-lite"/>
    </source>
</evidence>
<keyword evidence="6 8" id="KW-0503">Monooxygenase</keyword>
<comment type="cofactor">
    <cofactor evidence="1">
        <name>FAD</name>
        <dbReference type="ChEBI" id="CHEBI:57692"/>
    </cofactor>
</comment>
<dbReference type="InterPro" id="IPR020946">
    <property type="entry name" value="Flavin_mOase-like"/>
</dbReference>
<dbReference type="RefSeq" id="WP_306745209.1">
    <property type="nucleotide sequence ID" value="NZ_NSDM01000003.1"/>
</dbReference>
<dbReference type="Gene3D" id="3.50.50.60">
    <property type="entry name" value="FAD/NAD(P)-binding domain"/>
    <property type="match status" value="1"/>
</dbReference>